<evidence type="ECO:0000256" key="6">
    <source>
        <dbReference type="ARBA" id="ARBA00023235"/>
    </source>
</evidence>
<dbReference type="Pfam" id="PF00842">
    <property type="entry name" value="Ala_racemase_C"/>
    <property type="match status" value="1"/>
</dbReference>
<dbReference type="Pfam" id="PF01168">
    <property type="entry name" value="Ala_racemase_N"/>
    <property type="match status" value="1"/>
</dbReference>
<proteinExistence type="inferred from homology"/>
<comment type="pathway">
    <text evidence="7">Amino-acid biosynthesis; D-alanine biosynthesis; D-alanine from L-alanine: step 1/1.</text>
</comment>
<dbReference type="PROSITE" id="PS00395">
    <property type="entry name" value="ALANINE_RACEMASE"/>
    <property type="match status" value="1"/>
</dbReference>
<name>A0ABQ3D1J5_9RHOB</name>
<evidence type="ECO:0000259" key="8">
    <source>
        <dbReference type="SMART" id="SM01005"/>
    </source>
</evidence>
<sequence length="349" mass="37113">MATATLTIDLDAITQNWRALDAKSAQSVETAAVIKADAYGLGAAVVAKSLYHAGVRSFFVAVAEEGIVIRKAVGNNAKIYVFSGMMLTDAQPIREYNLIPMLNAPNQVARFRNETSDLTYGLQLDTGMNRLGLEPDEFNGVKDAANDADLIISHLACADDPAHPQNAQQLAAFHAMTNGLSVRRSLAATGGTLLGADYHFDLCRPGVGLYGGFPFNDATPTAHLAIPVIQTRRVTKGETVGYSAAWVAKRDSIVATLAAGYADGLIRAMGHDSVSLYAGNTPCPLIGRVSMDLLTVDVTDLDAVPNELHLLNSQQTVDDLADAAGTIGYEILTSLGGRYERRYVGEARG</sequence>
<comment type="caution">
    <text evidence="9">The sequence shown here is derived from an EMBL/GenBank/DDBJ whole genome shotgun (WGS) entry which is preliminary data.</text>
</comment>
<organism evidence="9 10">
    <name type="scientific">Paramylibacter ulvae</name>
    <dbReference type="NCBI Taxonomy" id="1651968"/>
    <lineage>
        <taxon>Bacteria</taxon>
        <taxon>Pseudomonadati</taxon>
        <taxon>Pseudomonadota</taxon>
        <taxon>Alphaproteobacteria</taxon>
        <taxon>Rhodobacterales</taxon>
        <taxon>Paracoccaceae</taxon>
        <taxon>Paramylibacter</taxon>
    </lineage>
</organism>
<dbReference type="RefSeq" id="WP_189640535.1">
    <property type="nucleotide sequence ID" value="NZ_BMZF01000004.1"/>
</dbReference>
<dbReference type="InterPro" id="IPR000821">
    <property type="entry name" value="Ala_racemase"/>
</dbReference>
<dbReference type="PANTHER" id="PTHR30511:SF0">
    <property type="entry name" value="ALANINE RACEMASE, CATABOLIC-RELATED"/>
    <property type="match status" value="1"/>
</dbReference>
<feature type="domain" description="Alanine racemase C-terminal" evidence="8">
    <location>
        <begin position="221"/>
        <end position="344"/>
    </location>
</feature>
<dbReference type="Proteomes" id="UP000634455">
    <property type="component" value="Unassembled WGS sequence"/>
</dbReference>
<keyword evidence="5 7" id="KW-0663">Pyridoxal phosphate</keyword>
<dbReference type="SMART" id="SM01005">
    <property type="entry name" value="Ala_racemase_C"/>
    <property type="match status" value="1"/>
</dbReference>
<dbReference type="PRINTS" id="PR00992">
    <property type="entry name" value="ALARACEMASE"/>
</dbReference>
<dbReference type="PANTHER" id="PTHR30511">
    <property type="entry name" value="ALANINE RACEMASE"/>
    <property type="match status" value="1"/>
</dbReference>
<dbReference type="SUPFAM" id="SSF50621">
    <property type="entry name" value="Alanine racemase C-terminal domain-like"/>
    <property type="match status" value="1"/>
</dbReference>
<evidence type="ECO:0000256" key="1">
    <source>
        <dbReference type="ARBA" id="ARBA00000316"/>
    </source>
</evidence>
<dbReference type="InterPro" id="IPR011079">
    <property type="entry name" value="Ala_racemase_C"/>
</dbReference>
<dbReference type="HAMAP" id="MF_01201">
    <property type="entry name" value="Ala_racemase"/>
    <property type="match status" value="1"/>
</dbReference>
<dbReference type="Gene3D" id="2.40.37.10">
    <property type="entry name" value="Lyase, Ornithine Decarboxylase, Chain A, domain 1"/>
    <property type="match status" value="1"/>
</dbReference>
<dbReference type="Gene3D" id="3.20.20.10">
    <property type="entry name" value="Alanine racemase"/>
    <property type="match status" value="1"/>
</dbReference>
<gene>
    <name evidence="9" type="primary">alr</name>
    <name evidence="9" type="ORF">GCM10008927_19710</name>
</gene>
<keyword evidence="6 7" id="KW-0413">Isomerase</keyword>
<dbReference type="CDD" id="cd00430">
    <property type="entry name" value="PLPDE_III_AR"/>
    <property type="match status" value="1"/>
</dbReference>
<accession>A0ABQ3D1J5</accession>
<comment type="similarity">
    <text evidence="3 7">Belongs to the alanine racemase family.</text>
</comment>
<comment type="catalytic activity">
    <reaction evidence="1 7">
        <text>L-alanine = D-alanine</text>
        <dbReference type="Rhea" id="RHEA:20249"/>
        <dbReference type="ChEBI" id="CHEBI:57416"/>
        <dbReference type="ChEBI" id="CHEBI:57972"/>
        <dbReference type="EC" id="5.1.1.1"/>
    </reaction>
</comment>
<dbReference type="EC" id="5.1.1.1" evidence="4 7"/>
<dbReference type="InterPro" id="IPR001608">
    <property type="entry name" value="Ala_racemase_N"/>
</dbReference>
<evidence type="ECO:0000256" key="3">
    <source>
        <dbReference type="ARBA" id="ARBA00007880"/>
    </source>
</evidence>
<reference evidence="10" key="1">
    <citation type="journal article" date="2019" name="Int. J. Syst. Evol. Microbiol.">
        <title>The Global Catalogue of Microorganisms (GCM) 10K type strain sequencing project: providing services to taxonomists for standard genome sequencing and annotation.</title>
        <authorList>
            <consortium name="The Broad Institute Genomics Platform"/>
            <consortium name="The Broad Institute Genome Sequencing Center for Infectious Disease"/>
            <person name="Wu L."/>
            <person name="Ma J."/>
        </authorList>
    </citation>
    <scope>NUCLEOTIDE SEQUENCE [LARGE SCALE GENOMIC DNA]</scope>
    <source>
        <strain evidence="10">KCTC 32465</strain>
    </source>
</reference>
<evidence type="ECO:0000256" key="2">
    <source>
        <dbReference type="ARBA" id="ARBA00001933"/>
    </source>
</evidence>
<keyword evidence="10" id="KW-1185">Reference proteome</keyword>
<feature type="binding site" evidence="7">
    <location>
        <position position="291"/>
    </location>
    <ligand>
        <name>substrate</name>
    </ligand>
</feature>
<evidence type="ECO:0000313" key="10">
    <source>
        <dbReference type="Proteomes" id="UP000634455"/>
    </source>
</evidence>
<feature type="binding site" evidence="7">
    <location>
        <position position="130"/>
    </location>
    <ligand>
        <name>substrate</name>
    </ligand>
</feature>
<dbReference type="NCBIfam" id="TIGR00492">
    <property type="entry name" value="alr"/>
    <property type="match status" value="1"/>
</dbReference>
<dbReference type="InterPro" id="IPR009006">
    <property type="entry name" value="Ala_racemase/Decarboxylase_C"/>
</dbReference>
<protein>
    <recommendedName>
        <fullName evidence="4 7">Alanine racemase</fullName>
        <ecNumber evidence="4 7">5.1.1.1</ecNumber>
    </recommendedName>
</protein>
<dbReference type="SUPFAM" id="SSF51419">
    <property type="entry name" value="PLP-binding barrel"/>
    <property type="match status" value="1"/>
</dbReference>
<dbReference type="EMBL" id="BMZF01000004">
    <property type="protein sequence ID" value="GHA53867.1"/>
    <property type="molecule type" value="Genomic_DNA"/>
</dbReference>
<feature type="active site" description="Proton acceptor; specific for L-alanine" evidence="7">
    <location>
        <position position="242"/>
    </location>
</feature>
<dbReference type="InterPro" id="IPR029066">
    <property type="entry name" value="PLP-binding_barrel"/>
</dbReference>
<feature type="active site" description="Proton acceptor; specific for D-alanine" evidence="7">
    <location>
        <position position="35"/>
    </location>
</feature>
<feature type="modified residue" description="N6-(pyridoxal phosphate)lysine" evidence="7">
    <location>
        <position position="35"/>
    </location>
</feature>
<comment type="function">
    <text evidence="7">Catalyzes the interconversion of L-alanine and D-alanine. May also act on other amino acids.</text>
</comment>
<dbReference type="InterPro" id="IPR020622">
    <property type="entry name" value="Ala_racemase_pyridoxalP-BS"/>
</dbReference>
<evidence type="ECO:0000256" key="4">
    <source>
        <dbReference type="ARBA" id="ARBA00013089"/>
    </source>
</evidence>
<evidence type="ECO:0000256" key="5">
    <source>
        <dbReference type="ARBA" id="ARBA00022898"/>
    </source>
</evidence>
<comment type="cofactor">
    <cofactor evidence="2 7">
        <name>pyridoxal 5'-phosphate</name>
        <dbReference type="ChEBI" id="CHEBI:597326"/>
    </cofactor>
</comment>
<evidence type="ECO:0000256" key="7">
    <source>
        <dbReference type="HAMAP-Rule" id="MF_01201"/>
    </source>
</evidence>
<evidence type="ECO:0000313" key="9">
    <source>
        <dbReference type="EMBL" id="GHA53867.1"/>
    </source>
</evidence>